<proteinExistence type="inferred from homology"/>
<keyword evidence="3" id="KW-1003">Cell membrane</keyword>
<feature type="transmembrane region" description="Helical" evidence="9">
    <location>
        <begin position="29"/>
        <end position="48"/>
    </location>
</feature>
<gene>
    <name evidence="10" type="primary">spaS</name>
    <name evidence="10" type="ORF">GCM10011289_29590</name>
</gene>
<feature type="transmembrane region" description="Helical" evidence="9">
    <location>
        <begin position="182"/>
        <end position="205"/>
    </location>
</feature>
<comment type="similarity">
    <text evidence="2">Belongs to the type III secretion exporter family.</text>
</comment>
<evidence type="ECO:0000256" key="1">
    <source>
        <dbReference type="ARBA" id="ARBA00004651"/>
    </source>
</evidence>
<feature type="transmembrane region" description="Helical" evidence="9">
    <location>
        <begin position="81"/>
        <end position="101"/>
    </location>
</feature>
<dbReference type="Proteomes" id="UP000645257">
    <property type="component" value="Unassembled WGS sequence"/>
</dbReference>
<comment type="caution">
    <text evidence="10">The sequence shown here is derived from an EMBL/GenBank/DDBJ whole genome shotgun (WGS) entry which is preliminary data.</text>
</comment>
<dbReference type="NCBIfam" id="TIGR01404">
    <property type="entry name" value="FlhB_rel_III"/>
    <property type="match status" value="1"/>
</dbReference>
<dbReference type="InterPro" id="IPR006307">
    <property type="entry name" value="BsaZ-like"/>
</dbReference>
<dbReference type="PANTHER" id="PTHR30531">
    <property type="entry name" value="FLAGELLAR BIOSYNTHETIC PROTEIN FLHB"/>
    <property type="match status" value="1"/>
</dbReference>
<keyword evidence="4 9" id="KW-0812">Transmembrane</keyword>
<dbReference type="NCBIfam" id="NF006017">
    <property type="entry name" value="PRK08156.1"/>
    <property type="match status" value="1"/>
</dbReference>
<feature type="transmembrane region" description="Helical" evidence="9">
    <location>
        <begin position="135"/>
        <end position="154"/>
    </location>
</feature>
<dbReference type="Pfam" id="PF01312">
    <property type="entry name" value="Bac_export_2"/>
    <property type="match status" value="1"/>
</dbReference>
<accession>A0A918P615</accession>
<dbReference type="EMBL" id="BMYX01000019">
    <property type="protein sequence ID" value="GGY23950.1"/>
    <property type="molecule type" value="Genomic_DNA"/>
</dbReference>
<evidence type="ECO:0000313" key="10">
    <source>
        <dbReference type="EMBL" id="GGY23950.1"/>
    </source>
</evidence>
<name>A0A918P615_9NEIS</name>
<evidence type="ECO:0000256" key="7">
    <source>
        <dbReference type="ARBA" id="ARBA00023136"/>
    </source>
</evidence>
<dbReference type="SUPFAM" id="SSF160544">
    <property type="entry name" value="EscU C-terminal domain-like"/>
    <property type="match status" value="1"/>
</dbReference>
<keyword evidence="11" id="KW-1185">Reference proteome</keyword>
<evidence type="ECO:0000256" key="2">
    <source>
        <dbReference type="ARBA" id="ARBA00010690"/>
    </source>
</evidence>
<keyword evidence="7 9" id="KW-0472">Membrane</keyword>
<evidence type="ECO:0000256" key="5">
    <source>
        <dbReference type="ARBA" id="ARBA00022989"/>
    </source>
</evidence>
<dbReference type="RefSeq" id="WP_189535716.1">
    <property type="nucleotide sequence ID" value="NZ_BMYX01000019.1"/>
</dbReference>
<comment type="subcellular location">
    <subcellularLocation>
        <location evidence="1">Cell membrane</location>
        <topology evidence="1">Multi-pass membrane protein</topology>
    </subcellularLocation>
</comment>
<evidence type="ECO:0000256" key="4">
    <source>
        <dbReference type="ARBA" id="ARBA00022692"/>
    </source>
</evidence>
<reference evidence="10" key="1">
    <citation type="journal article" date="2014" name="Int. J. Syst. Evol. Microbiol.">
        <title>Complete genome sequence of Corynebacterium casei LMG S-19264T (=DSM 44701T), isolated from a smear-ripened cheese.</title>
        <authorList>
            <consortium name="US DOE Joint Genome Institute (JGI-PGF)"/>
            <person name="Walter F."/>
            <person name="Albersmeier A."/>
            <person name="Kalinowski J."/>
            <person name="Ruckert C."/>
        </authorList>
    </citation>
    <scope>NUCLEOTIDE SEQUENCE</scope>
    <source>
        <strain evidence="10">KCTC 32182</strain>
    </source>
</reference>
<dbReference type="GO" id="GO:0005886">
    <property type="term" value="C:plasma membrane"/>
    <property type="evidence" value="ECO:0007669"/>
    <property type="project" value="UniProtKB-SubCell"/>
</dbReference>
<reference evidence="10" key="2">
    <citation type="submission" date="2020-09" db="EMBL/GenBank/DDBJ databases">
        <authorList>
            <person name="Sun Q."/>
            <person name="Kim S."/>
        </authorList>
    </citation>
    <scope>NUCLEOTIDE SEQUENCE</scope>
    <source>
        <strain evidence="10">KCTC 32182</strain>
    </source>
</reference>
<dbReference type="PANTHER" id="PTHR30531:SF14">
    <property type="entry name" value="SURFACE PRESENTATION OF ANTIGENS PROTEIN SPAS"/>
    <property type="match status" value="1"/>
</dbReference>
<dbReference type="InterPro" id="IPR029025">
    <property type="entry name" value="T3SS_substrate_exporter_C"/>
</dbReference>
<evidence type="ECO:0000256" key="8">
    <source>
        <dbReference type="SAM" id="MobiDB-lite"/>
    </source>
</evidence>
<keyword evidence="6" id="KW-0843">Virulence</keyword>
<dbReference type="InterPro" id="IPR006135">
    <property type="entry name" value="T3SS_substrate_exporter"/>
</dbReference>
<evidence type="ECO:0000256" key="6">
    <source>
        <dbReference type="ARBA" id="ARBA00023026"/>
    </source>
</evidence>
<sequence>MSENKTEKPTPKRLQDAARKGQVFRSKDVLTAILLLAGTLYLSSLFSLKSVTDLIVEAVKGPAALGLEAYALSVTLTTLKIAVPFIGLCVVASALPSLLFTRFRLATESLKLNWSAINPVSGFKKIFSMRTVKELVKAMLTLTLSLAGGWVFWLNEKRALFSGMNGDLVNLGALAGSLLRSLVFAILAALVIILIMDLLTEYLLFMKDMMMDKQEIKQEYKEQEGNPEVKSRRREIHMELLSAQDKSDIKNSQFLLTNPTHIAIGIFCNPEIIPVPFISFMANNQKALAARRYAEKIGIPVVKDIPLARKIFRTHHRYSFVSLETVEEIARILVWLQQVEMAGQWPPVAPPDIEPDEQVDTDPPGNEADTSPPASH</sequence>
<protein>
    <submittedName>
        <fullName evidence="10">Type III secretion system protein SpaS</fullName>
    </submittedName>
</protein>
<evidence type="ECO:0000256" key="3">
    <source>
        <dbReference type="ARBA" id="ARBA00022475"/>
    </source>
</evidence>
<dbReference type="Gene3D" id="3.40.1690.10">
    <property type="entry name" value="secretion proteins EscU"/>
    <property type="match status" value="1"/>
</dbReference>
<keyword evidence="5 9" id="KW-1133">Transmembrane helix</keyword>
<dbReference type="AlphaFoldDB" id="A0A918P615"/>
<dbReference type="GO" id="GO:0009306">
    <property type="term" value="P:protein secretion"/>
    <property type="evidence" value="ECO:0007669"/>
    <property type="project" value="InterPro"/>
</dbReference>
<dbReference type="Gene3D" id="6.10.250.2080">
    <property type="match status" value="1"/>
</dbReference>
<feature type="region of interest" description="Disordered" evidence="8">
    <location>
        <begin position="346"/>
        <end position="376"/>
    </location>
</feature>
<evidence type="ECO:0000256" key="9">
    <source>
        <dbReference type="SAM" id="Phobius"/>
    </source>
</evidence>
<evidence type="ECO:0000313" key="11">
    <source>
        <dbReference type="Proteomes" id="UP000645257"/>
    </source>
</evidence>
<organism evidence="10 11">
    <name type="scientific">Paludibacterium paludis</name>
    <dbReference type="NCBI Taxonomy" id="1225769"/>
    <lineage>
        <taxon>Bacteria</taxon>
        <taxon>Pseudomonadati</taxon>
        <taxon>Pseudomonadota</taxon>
        <taxon>Betaproteobacteria</taxon>
        <taxon>Neisseriales</taxon>
        <taxon>Chromobacteriaceae</taxon>
        <taxon>Paludibacterium</taxon>
    </lineage>
</organism>
<dbReference type="PRINTS" id="PR00950">
    <property type="entry name" value="TYPE3IMSPROT"/>
</dbReference>